<accession>A0A164IKY4</accession>
<dbReference type="Proteomes" id="UP000076501">
    <property type="component" value="Unassembled WGS sequence"/>
</dbReference>
<dbReference type="Gene3D" id="2.40.30.200">
    <property type="match status" value="1"/>
</dbReference>
<gene>
    <name evidence="2" type="ORF">B4082_0227</name>
</gene>
<dbReference type="PATRIC" id="fig|1396.539.peg.2400"/>
<dbReference type="NCBIfam" id="TIGR01633">
    <property type="entry name" value="phi3626_gp14_N"/>
    <property type="match status" value="1"/>
</dbReference>
<protein>
    <recommendedName>
        <fullName evidence="1">Siphovirus-type tail component RIFT-related domain-containing protein</fullName>
    </recommendedName>
</protein>
<feature type="domain" description="Siphovirus-type tail component RIFT-related" evidence="1">
    <location>
        <begin position="10"/>
        <end position="126"/>
    </location>
</feature>
<proteinExistence type="predicted"/>
<dbReference type="InterPro" id="IPR006520">
    <property type="entry name" value="Dit_BPSPP_N"/>
</dbReference>
<name>A0A164IKY4_BACCE</name>
<dbReference type="RefSeq" id="WP_063221076.1">
    <property type="nucleotide sequence ID" value="NZ_LJKA01000002.1"/>
</dbReference>
<dbReference type="AlphaFoldDB" id="A0A164IKY4"/>
<sequence length="269" mass="30037">MSLTIDGKPLKQLGLALLPGFQHPAAPPIRDYTVSIPGRPGAYYFGSDIDPLEFNLPLIIKPKEDRFELAAAIRKMVAVFIDPYGKPKVVKIIYDYEPDRYYLAQYSGSLPIDRYFRMGKFELPLISYDPYAHSTVESTEDVLWGDNVPFMSDIPLGGSDSSYIVTEPQNISVKNMGSKVVRPVVEISGNANSLTLTVNRERFSFGTFTNSSFVIDAERYAAIKDGKNFLFQLQGNLEKLELKPGANAIQIGGSDLNINIAFKYRAKYI</sequence>
<reference evidence="2 3" key="1">
    <citation type="submission" date="2015-09" db="EMBL/GenBank/DDBJ databases">
        <title>Bacillus cereus food isolates.</title>
        <authorList>
            <person name="Boekhorst J."/>
        </authorList>
    </citation>
    <scope>NUCLEOTIDE SEQUENCE [LARGE SCALE GENOMIC DNA]</scope>
    <source>
        <strain evidence="2 3">B4082</strain>
    </source>
</reference>
<dbReference type="EMBL" id="LJKA01000002">
    <property type="protein sequence ID" value="KZD41592.1"/>
    <property type="molecule type" value="Genomic_DNA"/>
</dbReference>
<organism evidence="2 3">
    <name type="scientific">Bacillus cereus</name>
    <dbReference type="NCBI Taxonomy" id="1396"/>
    <lineage>
        <taxon>Bacteria</taxon>
        <taxon>Bacillati</taxon>
        <taxon>Bacillota</taxon>
        <taxon>Bacilli</taxon>
        <taxon>Bacillales</taxon>
        <taxon>Bacillaceae</taxon>
        <taxon>Bacillus</taxon>
        <taxon>Bacillus cereus group</taxon>
    </lineage>
</organism>
<evidence type="ECO:0000313" key="3">
    <source>
        <dbReference type="Proteomes" id="UP000076501"/>
    </source>
</evidence>
<dbReference type="InterPro" id="IPR008841">
    <property type="entry name" value="Siphovirus-type_tail_N"/>
</dbReference>
<evidence type="ECO:0000259" key="1">
    <source>
        <dbReference type="Pfam" id="PF05709"/>
    </source>
</evidence>
<comment type="caution">
    <text evidence="2">The sequence shown here is derived from an EMBL/GenBank/DDBJ whole genome shotgun (WGS) entry which is preliminary data.</text>
</comment>
<evidence type="ECO:0000313" key="2">
    <source>
        <dbReference type="EMBL" id="KZD41592.1"/>
    </source>
</evidence>
<dbReference type="Pfam" id="PF05709">
    <property type="entry name" value="Sipho_tail"/>
    <property type="match status" value="1"/>
</dbReference>